<feature type="compositionally biased region" description="Acidic residues" evidence="1">
    <location>
        <begin position="319"/>
        <end position="340"/>
    </location>
</feature>
<dbReference type="EMBL" id="KZ678130">
    <property type="protein sequence ID" value="PSN72087.1"/>
    <property type="molecule type" value="Genomic_DNA"/>
</dbReference>
<feature type="chain" id="PRO_5015531123" description="CPAF-like PDZ domain-containing protein" evidence="2">
    <location>
        <begin position="21"/>
        <end position="896"/>
    </location>
</feature>
<gene>
    <name evidence="4" type="ORF">BS50DRAFT_516100</name>
</gene>
<evidence type="ECO:0000313" key="4">
    <source>
        <dbReference type="EMBL" id="PSN72087.1"/>
    </source>
</evidence>
<reference evidence="4 5" key="1">
    <citation type="journal article" date="2018" name="Front. Microbiol.">
        <title>Genome-Wide Analysis of Corynespora cassiicola Leaf Fall Disease Putative Effectors.</title>
        <authorList>
            <person name="Lopez D."/>
            <person name="Ribeiro S."/>
            <person name="Label P."/>
            <person name="Fumanal B."/>
            <person name="Venisse J.S."/>
            <person name="Kohler A."/>
            <person name="de Oliveira R.R."/>
            <person name="Labutti K."/>
            <person name="Lipzen A."/>
            <person name="Lail K."/>
            <person name="Bauer D."/>
            <person name="Ohm R.A."/>
            <person name="Barry K.W."/>
            <person name="Spatafora J."/>
            <person name="Grigoriev I.V."/>
            <person name="Martin F.M."/>
            <person name="Pujade-Renaud V."/>
        </authorList>
    </citation>
    <scope>NUCLEOTIDE SEQUENCE [LARGE SCALE GENOMIC DNA]</scope>
    <source>
        <strain evidence="4 5">Philippines</strain>
    </source>
</reference>
<protein>
    <recommendedName>
        <fullName evidence="3">CPAF-like PDZ domain-containing protein</fullName>
    </recommendedName>
</protein>
<evidence type="ECO:0000256" key="2">
    <source>
        <dbReference type="SAM" id="SignalP"/>
    </source>
</evidence>
<dbReference type="InterPro" id="IPR056186">
    <property type="entry name" value="PDZ_CPAF-rel"/>
</dbReference>
<dbReference type="AlphaFoldDB" id="A0A2T2P327"/>
<evidence type="ECO:0000313" key="5">
    <source>
        <dbReference type="Proteomes" id="UP000240883"/>
    </source>
</evidence>
<evidence type="ECO:0000256" key="1">
    <source>
        <dbReference type="SAM" id="MobiDB-lite"/>
    </source>
</evidence>
<feature type="region of interest" description="Disordered" evidence="1">
    <location>
        <begin position="314"/>
        <end position="350"/>
    </location>
</feature>
<dbReference type="STRING" id="1448308.A0A2T2P327"/>
<feature type="domain" description="CPAF-like PDZ" evidence="3">
    <location>
        <begin position="164"/>
        <end position="280"/>
    </location>
</feature>
<dbReference type="GO" id="GO:0006508">
    <property type="term" value="P:proteolysis"/>
    <property type="evidence" value="ECO:0007669"/>
    <property type="project" value="InterPro"/>
</dbReference>
<organism evidence="4 5">
    <name type="scientific">Corynespora cassiicola Philippines</name>
    <dbReference type="NCBI Taxonomy" id="1448308"/>
    <lineage>
        <taxon>Eukaryota</taxon>
        <taxon>Fungi</taxon>
        <taxon>Dikarya</taxon>
        <taxon>Ascomycota</taxon>
        <taxon>Pezizomycotina</taxon>
        <taxon>Dothideomycetes</taxon>
        <taxon>Pleosporomycetidae</taxon>
        <taxon>Pleosporales</taxon>
        <taxon>Corynesporascaceae</taxon>
        <taxon>Corynespora</taxon>
    </lineage>
</organism>
<dbReference type="PANTHER" id="PTHR37049">
    <property type="entry name" value="PEPTIDASE S41 FAMILY PROTEIN"/>
    <property type="match status" value="1"/>
</dbReference>
<sequence length="896" mass="99983">MVVMFSFFLGALLLLDGALSKAIPPNRLAPSKRQDTPIEPADSNTIDCLEIIAYAQQGERLFWASDVFDCLKNVPFNPAVAERFIDYYNETLQFQTTLAFLADPPAGYQQPPVDVLQVLQEIRANATSGVYKSQYVFEAEVQLLVNRMHDGHTSLNAGILSPFTFVSPYSLVSASVDGKSAPRIFLADHVHQATENNQPSPVEEINGVDVVEYLTRFAELNSEGYLEPHADWNAIMDSPARDIQGYLSIFQRAMFYPGDELNFKLANDTIVEANWWALYHELYATGPLTTGGDFYNYFVLGILPDSYNDTNPNEKWWPDDYDLETEETTDDTEDTDETEETNNTTESQYGCSGGDLDSWCLYSMGAYPDDPVVSQYGVDILGSGIVTGYLLDDISTGVLSIPSFYQTGGDIKNFTTAVREFVDLVAEQNTSRVIIDLQQNSGGMVLLALTTFKEFFFDIDPYTGSRIRSHELANVLGSAYSQWWESLDPEDPLYLSYAASEWVATNRINPLTGQNFTSWAEYHGQVNVLDDSFSEQQIYNLSDRIFDKSMFDYVPRAYAEPEEFESSARKWNPEEILILTDGLCSSTCALFVEFMAHQAGVRTISVGGRPIEGPMQTVGGNRGATVYTADRIDYDILALNDTLENEEAFSRTPDRDDTGMWINYASVNIRDQMRKNDTTPLQFKYEASQCRIYYTLANVYNMSQLWRDAAAATWDDPSLCVENSIGYATGPNVTETQQPPERTAQSPTLSLEAVNQVNFQLNSTGGLEGKLRAVNGKPKYGVGKYRTCSLDTDCFNSDKCKPVPASCQMQTGEWESVRVELRPTVCVSPCTTGSRETCGGTCRKQEKADSKSTKARNTSGTTGKRTINANPPTLYHGFCEPVLDARQYNPKACERI</sequence>
<name>A0A2T2P327_CORCC</name>
<dbReference type="PANTHER" id="PTHR37049:SF5">
    <property type="entry name" value="TAIL SPECIFIC PROTEASE DOMAIN-CONTAINING PROTEIN"/>
    <property type="match status" value="1"/>
</dbReference>
<keyword evidence="2" id="KW-0732">Signal</keyword>
<dbReference type="SUPFAM" id="SSF52096">
    <property type="entry name" value="ClpP/crotonase"/>
    <property type="match status" value="1"/>
</dbReference>
<dbReference type="Pfam" id="PF23658">
    <property type="entry name" value="PDZ_CPAF_rel"/>
    <property type="match status" value="1"/>
</dbReference>
<dbReference type="InterPro" id="IPR052766">
    <property type="entry name" value="S41A_metabolite_peptidase"/>
</dbReference>
<keyword evidence="5" id="KW-1185">Reference proteome</keyword>
<feature type="signal peptide" evidence="2">
    <location>
        <begin position="1"/>
        <end position="20"/>
    </location>
</feature>
<dbReference type="Proteomes" id="UP000240883">
    <property type="component" value="Unassembled WGS sequence"/>
</dbReference>
<dbReference type="OrthoDB" id="27214at2759"/>
<proteinExistence type="predicted"/>
<accession>A0A2T2P327</accession>
<dbReference type="GO" id="GO:0008236">
    <property type="term" value="F:serine-type peptidase activity"/>
    <property type="evidence" value="ECO:0007669"/>
    <property type="project" value="InterPro"/>
</dbReference>
<dbReference type="InterPro" id="IPR029045">
    <property type="entry name" value="ClpP/crotonase-like_dom_sf"/>
</dbReference>
<dbReference type="Gene3D" id="3.90.226.10">
    <property type="entry name" value="2-enoyl-CoA Hydratase, Chain A, domain 1"/>
    <property type="match status" value="1"/>
</dbReference>
<evidence type="ECO:0000259" key="3">
    <source>
        <dbReference type="Pfam" id="PF23658"/>
    </source>
</evidence>